<dbReference type="EMBL" id="JAEHFX010000001">
    <property type="protein sequence ID" value="MBK0402099.1"/>
    <property type="molecule type" value="Genomic_DNA"/>
</dbReference>
<dbReference type="RefSeq" id="WP_200504690.1">
    <property type="nucleotide sequence ID" value="NZ_JAEHFX010000001.1"/>
</dbReference>
<keyword evidence="2" id="KW-1185">Reference proteome</keyword>
<organism evidence="1 2">
    <name type="scientific">Adhaeribacter terrigena</name>
    <dbReference type="NCBI Taxonomy" id="2793070"/>
    <lineage>
        <taxon>Bacteria</taxon>
        <taxon>Pseudomonadati</taxon>
        <taxon>Bacteroidota</taxon>
        <taxon>Cytophagia</taxon>
        <taxon>Cytophagales</taxon>
        <taxon>Hymenobacteraceae</taxon>
        <taxon>Adhaeribacter</taxon>
    </lineage>
</organism>
<reference evidence="1 2" key="1">
    <citation type="submission" date="2020-12" db="EMBL/GenBank/DDBJ databases">
        <title>Bacterial novel species Adhaeribacter sp. BT258 isolated from soil.</title>
        <authorList>
            <person name="Jung H.-Y."/>
        </authorList>
    </citation>
    <scope>NUCLEOTIDE SEQUENCE [LARGE SCALE GENOMIC DNA]</scope>
    <source>
        <strain evidence="1 2">BT258</strain>
    </source>
</reference>
<gene>
    <name evidence="1" type="ORF">I5M27_03830</name>
</gene>
<dbReference type="Proteomes" id="UP000644147">
    <property type="component" value="Unassembled WGS sequence"/>
</dbReference>
<evidence type="ECO:0000313" key="1">
    <source>
        <dbReference type="EMBL" id="MBK0402099.1"/>
    </source>
</evidence>
<comment type="caution">
    <text evidence="1">The sequence shown here is derived from an EMBL/GenBank/DDBJ whole genome shotgun (WGS) entry which is preliminary data.</text>
</comment>
<protein>
    <submittedName>
        <fullName evidence="1">Uncharacterized protein</fullName>
    </submittedName>
</protein>
<sequence length="89" mass="10020">MPEKVRDVKFSCYPISSKILSGTLPFMPVQFADKKPKLTTDFRRSIKKTFMLLNKSAQGSACFNLVMPPDLSKFVVASLPSPILLHHDH</sequence>
<accession>A0ABS1BYB9</accession>
<proteinExistence type="predicted"/>
<evidence type="ECO:0000313" key="2">
    <source>
        <dbReference type="Proteomes" id="UP000644147"/>
    </source>
</evidence>
<name>A0ABS1BYB9_9BACT</name>